<gene>
    <name evidence="4" type="ORF">UY23_C0001G0222</name>
</gene>
<dbReference type="Gene3D" id="3.40.50.620">
    <property type="entry name" value="HUPs"/>
    <property type="match status" value="1"/>
</dbReference>
<dbReference type="GO" id="GO:0016779">
    <property type="term" value="F:nucleotidyltransferase activity"/>
    <property type="evidence" value="ECO:0007669"/>
    <property type="project" value="UniProtKB-KW"/>
</dbReference>
<dbReference type="InterPro" id="IPR004821">
    <property type="entry name" value="Cyt_trans-like"/>
</dbReference>
<organism evidence="4 5">
    <name type="scientific">Candidatus Jorgensenbacteria bacterium GW2011_GWA1_48_11</name>
    <dbReference type="NCBI Taxonomy" id="1618660"/>
    <lineage>
        <taxon>Bacteria</taxon>
        <taxon>Candidatus Joergenseniibacteriota</taxon>
    </lineage>
</organism>
<name>A0A0G1UBT8_9BACT</name>
<comment type="caution">
    <text evidence="4">The sequence shown here is derived from an EMBL/GenBank/DDBJ whole genome shotgun (WGS) entry which is preliminary data.</text>
</comment>
<dbReference type="InterPro" id="IPR050385">
    <property type="entry name" value="Archaeal_FAD_synthase"/>
</dbReference>
<sequence>MPIHSNKRHPTQKIVNDYETLAKAIDGLRAVNYRVIVTIGSWDLLHIGHVRYLLQAKNQGDVLVVGVDTDRAIKLYKGELRPVIPQDERCEMLSYQDCVDFITLIDDLDEKGRWQYELIKKLKPDIFVAVEDSYPPEQLEEIKKHCSELIVLPRQAENTSTTRLIQDTIKKQLDQMYKLTEKR</sequence>
<keyword evidence="2" id="KW-0548">Nucleotidyltransferase</keyword>
<accession>A0A0G1UBT8</accession>
<dbReference type="PANTHER" id="PTHR43793">
    <property type="entry name" value="FAD SYNTHASE"/>
    <property type="match status" value="1"/>
</dbReference>
<evidence type="ECO:0000313" key="5">
    <source>
        <dbReference type="Proteomes" id="UP000034956"/>
    </source>
</evidence>
<protein>
    <submittedName>
        <fullName evidence="4">Bifunctional synthase/transferase</fullName>
    </submittedName>
</protein>
<dbReference type="Proteomes" id="UP000034956">
    <property type="component" value="Unassembled WGS sequence"/>
</dbReference>
<dbReference type="AlphaFoldDB" id="A0A0G1UBT8"/>
<dbReference type="InterPro" id="IPR014729">
    <property type="entry name" value="Rossmann-like_a/b/a_fold"/>
</dbReference>
<keyword evidence="1 4" id="KW-0808">Transferase</keyword>
<reference evidence="4 5" key="1">
    <citation type="journal article" date="2015" name="Nature">
        <title>rRNA introns, odd ribosomes, and small enigmatic genomes across a large radiation of phyla.</title>
        <authorList>
            <person name="Brown C.T."/>
            <person name="Hug L.A."/>
            <person name="Thomas B.C."/>
            <person name="Sharon I."/>
            <person name="Castelle C.J."/>
            <person name="Singh A."/>
            <person name="Wilkins M.J."/>
            <person name="Williams K.H."/>
            <person name="Banfield J.F."/>
        </authorList>
    </citation>
    <scope>NUCLEOTIDE SEQUENCE [LARGE SCALE GENOMIC DNA]</scope>
</reference>
<dbReference type="Pfam" id="PF01467">
    <property type="entry name" value="CTP_transf_like"/>
    <property type="match status" value="1"/>
</dbReference>
<feature type="domain" description="Cytidyltransferase-like" evidence="3">
    <location>
        <begin position="38"/>
        <end position="165"/>
    </location>
</feature>
<dbReference type="SUPFAM" id="SSF52374">
    <property type="entry name" value="Nucleotidylyl transferase"/>
    <property type="match status" value="1"/>
</dbReference>
<dbReference type="PANTHER" id="PTHR43793:SF1">
    <property type="entry name" value="FAD SYNTHASE"/>
    <property type="match status" value="1"/>
</dbReference>
<dbReference type="NCBIfam" id="TIGR00125">
    <property type="entry name" value="cyt_tran_rel"/>
    <property type="match status" value="1"/>
</dbReference>
<proteinExistence type="predicted"/>
<dbReference type="EMBL" id="LCPF01000001">
    <property type="protein sequence ID" value="KKU91616.1"/>
    <property type="molecule type" value="Genomic_DNA"/>
</dbReference>
<evidence type="ECO:0000256" key="2">
    <source>
        <dbReference type="ARBA" id="ARBA00022695"/>
    </source>
</evidence>
<evidence type="ECO:0000256" key="1">
    <source>
        <dbReference type="ARBA" id="ARBA00022679"/>
    </source>
</evidence>
<evidence type="ECO:0000259" key="3">
    <source>
        <dbReference type="Pfam" id="PF01467"/>
    </source>
</evidence>
<evidence type="ECO:0000313" key="4">
    <source>
        <dbReference type="EMBL" id="KKU91616.1"/>
    </source>
</evidence>